<evidence type="ECO:0000259" key="2">
    <source>
        <dbReference type="Pfam" id="PF04851"/>
    </source>
</evidence>
<accession>A0ABU3CJN9</accession>
<gene>
    <name evidence="3" type="ORF">RM545_07700</name>
</gene>
<feature type="coiled-coil region" evidence="1">
    <location>
        <begin position="743"/>
        <end position="800"/>
    </location>
</feature>
<dbReference type="Pfam" id="PF04851">
    <property type="entry name" value="ResIII"/>
    <property type="match status" value="1"/>
</dbReference>
<keyword evidence="3" id="KW-0378">Hydrolase</keyword>
<dbReference type="Gene3D" id="3.40.50.300">
    <property type="entry name" value="P-loop containing nucleotide triphosphate hydrolases"/>
    <property type="match status" value="1"/>
</dbReference>
<dbReference type="InterPro" id="IPR006935">
    <property type="entry name" value="Helicase/UvrB_N"/>
</dbReference>
<reference evidence="3 4" key="1">
    <citation type="submission" date="2023-09" db="EMBL/GenBank/DDBJ databases">
        <authorList>
            <person name="Rey-Velasco X."/>
        </authorList>
    </citation>
    <scope>NUCLEOTIDE SEQUENCE [LARGE SCALE GENOMIC DNA]</scope>
    <source>
        <strain evidence="3 4">F260</strain>
    </source>
</reference>
<keyword evidence="3" id="KW-0347">Helicase</keyword>
<keyword evidence="3" id="KW-0547">Nucleotide-binding</keyword>
<proteinExistence type="predicted"/>
<organism evidence="3 4">
    <name type="scientific">Autumnicola lenta</name>
    <dbReference type="NCBI Taxonomy" id="3075593"/>
    <lineage>
        <taxon>Bacteria</taxon>
        <taxon>Pseudomonadati</taxon>
        <taxon>Bacteroidota</taxon>
        <taxon>Flavobacteriia</taxon>
        <taxon>Flavobacteriales</taxon>
        <taxon>Flavobacteriaceae</taxon>
        <taxon>Autumnicola</taxon>
    </lineage>
</organism>
<dbReference type="InterPro" id="IPR027417">
    <property type="entry name" value="P-loop_NTPase"/>
</dbReference>
<keyword evidence="1" id="KW-0175">Coiled coil</keyword>
<protein>
    <submittedName>
        <fullName evidence="3">DEAD/DEAH box helicase family protein</fullName>
    </submittedName>
</protein>
<feature type="domain" description="Helicase/UvrB N-terminal" evidence="2">
    <location>
        <begin position="5"/>
        <end position="183"/>
    </location>
</feature>
<comment type="caution">
    <text evidence="3">The sequence shown here is derived from an EMBL/GenBank/DDBJ whole genome shotgun (WGS) entry which is preliminary data.</text>
</comment>
<dbReference type="SUPFAM" id="SSF52540">
    <property type="entry name" value="P-loop containing nucleoside triphosphate hydrolases"/>
    <property type="match status" value="2"/>
</dbReference>
<keyword evidence="4" id="KW-1185">Reference proteome</keyword>
<dbReference type="PANTHER" id="PTHR47396">
    <property type="entry name" value="TYPE I RESTRICTION ENZYME ECOKI R PROTEIN"/>
    <property type="match status" value="1"/>
</dbReference>
<name>A0ABU3CJN9_9FLAO</name>
<evidence type="ECO:0000256" key="1">
    <source>
        <dbReference type="SAM" id="Coils"/>
    </source>
</evidence>
<evidence type="ECO:0000313" key="3">
    <source>
        <dbReference type="EMBL" id="MDT0646569.1"/>
    </source>
</evidence>
<dbReference type="Proteomes" id="UP001245285">
    <property type="component" value="Unassembled WGS sequence"/>
</dbReference>
<keyword evidence="3" id="KW-0067">ATP-binding</keyword>
<dbReference type="InterPro" id="IPR050742">
    <property type="entry name" value="Helicase_Restrict-Modif_Enz"/>
</dbReference>
<dbReference type="EMBL" id="JAVRHO010000009">
    <property type="protein sequence ID" value="MDT0646569.1"/>
    <property type="molecule type" value="Genomic_DNA"/>
</dbReference>
<dbReference type="RefSeq" id="WP_311494736.1">
    <property type="nucleotide sequence ID" value="NZ_JAVRHO010000009.1"/>
</dbReference>
<sequence length="939" mass="108743">MKHIAYQQEYKDKISATAVELLNDEYREQGAIVFKAPTGSGKTYMISQALTKIVKEQATKSYSFIWLSVNSLHEQSRESLTRYLEDEKLLDCITIDDLQNNVIEENEIVFINWDSLIKKNNSFRLENELDWNLHSVVQNTKEEGREIILIIDESHRTASTDKAKEVIEEVNPTLIVEMTATPSNINGTLIDIPLAKVIAQGMIKSEVRINPNSKSIRENKDLLEVALKKRKQLKHFYEKEGTDINPLLLIQIPNKKQTDSSNPEDYIIGLLADHSITIANGNLEIRISGVDIKELDEKVKPGNSPIDVLIFKEAIALGWDCPRASLIFLQREWKQERYSFNIQTLGRIMRMPEQKHYITHPELNYGYIYSASDNFEIVQELANNYVSDLPMERDENINTKPIKLTSEFIRRKRELTRLSGAFRKCLLDSAKELDTKSEINPNIKEIHKNVGLEGVVKGIDKDSKQEVEFSDSKSIRKDINDIASSYTDFCAEMAKPYSIARSVLVIKSSIRTWFKHAYNIGDEDKIALIVMNRSNNPRIRKLLEQAKDLYANLPTREDEVVSNPDWEIPESISIFTDYAIVENSYKSIIKNYNDQKLYVKKNKNGKINFSQPEIDFIEEVDKTDDDILWWFKNGERESRYFGIAYKKTNGFYYGFYPDFIIKTKKETIIVEIKDDNDLKPENALKLQAGKNYITRANNKEKVRFYMLSPMDYATFFTALKDQDIESFESSFEKRLIKYNQSQKKLIESKIDQSEKEKENLEWLSDFEKTIDELNDEKFKRELLEMQLSEAQENIETLARSLNEIQPTYTVKRTLTIEKPFNICVLGEVSDQALIRKQLNNYFEKVGLSATDWKIEFFNNTKLQNTNVLRSLQKGQSKFSLIVTGQIFHHSGKGNAKANIISELKNEKYIPHSIGSNPKDLLTPDKILITIDNYLEQSQR</sequence>
<dbReference type="GO" id="GO:0004386">
    <property type="term" value="F:helicase activity"/>
    <property type="evidence" value="ECO:0007669"/>
    <property type="project" value="UniProtKB-KW"/>
</dbReference>
<evidence type="ECO:0000313" key="4">
    <source>
        <dbReference type="Proteomes" id="UP001245285"/>
    </source>
</evidence>
<dbReference type="PANTHER" id="PTHR47396:SF1">
    <property type="entry name" value="ATP-DEPENDENT HELICASE IRC3-RELATED"/>
    <property type="match status" value="1"/>
</dbReference>